<evidence type="ECO:0000313" key="3">
    <source>
        <dbReference type="Proteomes" id="UP000076603"/>
    </source>
</evidence>
<dbReference type="RefSeq" id="WP_423231083.1">
    <property type="nucleotide sequence ID" value="NZ_LWAE01000004.1"/>
</dbReference>
<dbReference type="PATRIC" id="fig|1121326.3.peg.4025"/>
<accession>A0A161WHA2</accession>
<proteinExistence type="predicted"/>
<name>A0A161WHA2_9CLOT</name>
<evidence type="ECO:0000259" key="1">
    <source>
        <dbReference type="Pfam" id="PF12674"/>
    </source>
</evidence>
<dbReference type="Proteomes" id="UP000076603">
    <property type="component" value="Unassembled WGS sequence"/>
</dbReference>
<feature type="domain" description="Putative zinc ribbon" evidence="1">
    <location>
        <begin position="1"/>
        <end position="37"/>
    </location>
</feature>
<dbReference type="STRING" id="1121326.CLMAG_39790"/>
<gene>
    <name evidence="2" type="ORF">CLMAG_39790</name>
</gene>
<dbReference type="AlphaFoldDB" id="A0A161WHA2"/>
<organism evidence="2 3">
    <name type="scientific">Clostridium magnum DSM 2767</name>
    <dbReference type="NCBI Taxonomy" id="1121326"/>
    <lineage>
        <taxon>Bacteria</taxon>
        <taxon>Bacillati</taxon>
        <taxon>Bacillota</taxon>
        <taxon>Clostridia</taxon>
        <taxon>Eubacteriales</taxon>
        <taxon>Clostridiaceae</taxon>
        <taxon>Clostridium</taxon>
    </lineage>
</organism>
<dbReference type="EMBL" id="LWAE01000004">
    <property type="protein sequence ID" value="KZL91065.1"/>
    <property type="molecule type" value="Genomic_DNA"/>
</dbReference>
<keyword evidence="3" id="KW-1185">Reference proteome</keyword>
<protein>
    <submittedName>
        <fullName evidence="2">Putative zinc ribbon domain protein</fullName>
    </submittedName>
</protein>
<sequence>MEQMIDVCVPFMKNKGMKEQEARALMSSCLPQLKRWKKEDMPVRILEKSEMLIVGKKYEQLMKTGNV</sequence>
<evidence type="ECO:0000313" key="2">
    <source>
        <dbReference type="EMBL" id="KZL91065.1"/>
    </source>
</evidence>
<comment type="caution">
    <text evidence="2">The sequence shown here is derived from an EMBL/GenBank/DDBJ whole genome shotgun (WGS) entry which is preliminary data.</text>
</comment>
<dbReference type="Pfam" id="PF12674">
    <property type="entry name" value="Zn_ribbon_2"/>
    <property type="match status" value="1"/>
</dbReference>
<dbReference type="InterPro" id="IPR025868">
    <property type="entry name" value="Zn_ribbon_dom_put"/>
</dbReference>
<reference evidence="2 3" key="1">
    <citation type="submission" date="2016-04" db="EMBL/GenBank/DDBJ databases">
        <title>Genome sequence of Clostridium magnum DSM 2767.</title>
        <authorList>
            <person name="Poehlein A."/>
            <person name="Uhlig R."/>
            <person name="Fischer R."/>
            <person name="Bahl H."/>
            <person name="Daniel R."/>
        </authorList>
    </citation>
    <scope>NUCLEOTIDE SEQUENCE [LARGE SCALE GENOMIC DNA]</scope>
    <source>
        <strain evidence="2 3">DSM 2767</strain>
    </source>
</reference>